<evidence type="ECO:0000313" key="18">
    <source>
        <dbReference type="Proteomes" id="UP001140206"/>
    </source>
</evidence>
<dbReference type="SUPFAM" id="SSF50800">
    <property type="entry name" value="PK beta-barrel domain-like"/>
    <property type="match status" value="1"/>
</dbReference>
<evidence type="ECO:0000256" key="6">
    <source>
        <dbReference type="ARBA" id="ARBA00022723"/>
    </source>
</evidence>
<comment type="caution">
    <text evidence="17">The sequence shown here is derived from an EMBL/GenBank/DDBJ whole genome shotgun (WGS) entry which is preliminary data.</text>
</comment>
<evidence type="ECO:0000256" key="7">
    <source>
        <dbReference type="ARBA" id="ARBA00022741"/>
    </source>
</evidence>
<dbReference type="PRINTS" id="PR01050">
    <property type="entry name" value="PYRUVTKNASE"/>
</dbReference>
<keyword evidence="11 14" id="KW-0324">Glycolysis</keyword>
<dbReference type="InterPro" id="IPR036918">
    <property type="entry name" value="Pyrv_Knase_C_sf"/>
</dbReference>
<dbReference type="GO" id="GO:0030955">
    <property type="term" value="F:potassium ion binding"/>
    <property type="evidence" value="ECO:0007669"/>
    <property type="project" value="InterPro"/>
</dbReference>
<evidence type="ECO:0000256" key="9">
    <source>
        <dbReference type="ARBA" id="ARBA00022840"/>
    </source>
</evidence>
<evidence type="ECO:0000256" key="12">
    <source>
        <dbReference type="ARBA" id="ARBA00023317"/>
    </source>
</evidence>
<feature type="domain" description="Pyruvate kinase C-terminal" evidence="16">
    <location>
        <begin position="346"/>
        <end position="461"/>
    </location>
</feature>
<gene>
    <name evidence="17" type="ORF">LUZ62_034383</name>
</gene>
<dbReference type="EC" id="2.7.1.40" evidence="4 14"/>
<dbReference type="GO" id="GO:0000287">
    <property type="term" value="F:magnesium ion binding"/>
    <property type="evidence" value="ECO:0007669"/>
    <property type="project" value="InterPro"/>
</dbReference>
<dbReference type="SUPFAM" id="SSF52935">
    <property type="entry name" value="PK C-terminal domain-like"/>
    <property type="match status" value="1"/>
</dbReference>
<evidence type="ECO:0000256" key="8">
    <source>
        <dbReference type="ARBA" id="ARBA00022777"/>
    </source>
</evidence>
<keyword evidence="12 17" id="KW-0670">Pyruvate</keyword>
<dbReference type="InterPro" id="IPR040442">
    <property type="entry name" value="Pyrv_kinase-like_dom_sf"/>
</dbReference>
<dbReference type="EMBL" id="JAMFTS010000002">
    <property type="protein sequence ID" value="KAJ4783137.1"/>
    <property type="molecule type" value="Genomic_DNA"/>
</dbReference>
<protein>
    <recommendedName>
        <fullName evidence="4 14">Pyruvate kinase</fullName>
        <ecNumber evidence="4 14">2.7.1.40</ecNumber>
    </recommendedName>
</protein>
<dbReference type="InterPro" id="IPR011037">
    <property type="entry name" value="Pyrv_Knase-like_insert_dom_sf"/>
</dbReference>
<dbReference type="Proteomes" id="UP001140206">
    <property type="component" value="Chromosome 2"/>
</dbReference>
<keyword evidence="9" id="KW-0067">ATP-binding</keyword>
<keyword evidence="5 14" id="KW-0808">Transferase</keyword>
<dbReference type="Gene3D" id="3.40.1380.20">
    <property type="entry name" value="Pyruvate kinase, C-terminal domain"/>
    <property type="match status" value="1"/>
</dbReference>
<evidence type="ECO:0000256" key="14">
    <source>
        <dbReference type="RuleBase" id="RU000504"/>
    </source>
</evidence>
<accession>A0AAV8EYQ8</accession>
<dbReference type="Pfam" id="PF00224">
    <property type="entry name" value="PK"/>
    <property type="match status" value="1"/>
</dbReference>
<comment type="cofactor">
    <cofactor evidence="1">
        <name>K(+)</name>
        <dbReference type="ChEBI" id="CHEBI:29103"/>
    </cofactor>
</comment>
<dbReference type="AlphaFoldDB" id="A0AAV8EYQ8"/>
<dbReference type="GO" id="GO:0005524">
    <property type="term" value="F:ATP binding"/>
    <property type="evidence" value="ECO:0007669"/>
    <property type="project" value="UniProtKB-KW"/>
</dbReference>
<proteinExistence type="inferred from homology"/>
<keyword evidence="10 14" id="KW-0460">Magnesium</keyword>
<keyword evidence="18" id="KW-1185">Reference proteome</keyword>
<dbReference type="GO" id="GO:0004743">
    <property type="term" value="F:pyruvate kinase activity"/>
    <property type="evidence" value="ECO:0007669"/>
    <property type="project" value="UniProtKB-EC"/>
</dbReference>
<dbReference type="InterPro" id="IPR015806">
    <property type="entry name" value="Pyrv_Knase_insert_dom_sf"/>
</dbReference>
<dbReference type="Gene3D" id="2.40.33.10">
    <property type="entry name" value="PK beta-barrel domain-like"/>
    <property type="match status" value="1"/>
</dbReference>
<evidence type="ECO:0000259" key="16">
    <source>
        <dbReference type="Pfam" id="PF02887"/>
    </source>
</evidence>
<evidence type="ECO:0000259" key="15">
    <source>
        <dbReference type="Pfam" id="PF00224"/>
    </source>
</evidence>
<name>A0AAV8EYQ8_9POAL</name>
<reference evidence="17" key="1">
    <citation type="submission" date="2022-08" db="EMBL/GenBank/DDBJ databases">
        <authorList>
            <person name="Marques A."/>
        </authorList>
    </citation>
    <scope>NUCLEOTIDE SEQUENCE</scope>
    <source>
        <strain evidence="17">RhyPub2mFocal</strain>
        <tissue evidence="17">Leaves</tissue>
    </source>
</reference>
<dbReference type="Pfam" id="PF02887">
    <property type="entry name" value="PK_C"/>
    <property type="match status" value="1"/>
</dbReference>
<evidence type="ECO:0000256" key="3">
    <source>
        <dbReference type="ARBA" id="ARBA00008663"/>
    </source>
</evidence>
<comment type="catalytic activity">
    <reaction evidence="13 14">
        <text>pyruvate + ATP = phosphoenolpyruvate + ADP + H(+)</text>
        <dbReference type="Rhea" id="RHEA:18157"/>
        <dbReference type="ChEBI" id="CHEBI:15361"/>
        <dbReference type="ChEBI" id="CHEBI:15378"/>
        <dbReference type="ChEBI" id="CHEBI:30616"/>
        <dbReference type="ChEBI" id="CHEBI:58702"/>
        <dbReference type="ChEBI" id="CHEBI:456216"/>
        <dbReference type="EC" id="2.7.1.40"/>
    </reaction>
</comment>
<dbReference type="InterPro" id="IPR015795">
    <property type="entry name" value="Pyrv_Knase_C"/>
</dbReference>
<evidence type="ECO:0000256" key="4">
    <source>
        <dbReference type="ARBA" id="ARBA00012142"/>
    </source>
</evidence>
<dbReference type="GO" id="GO:0016301">
    <property type="term" value="F:kinase activity"/>
    <property type="evidence" value="ECO:0007669"/>
    <property type="project" value="UniProtKB-KW"/>
</dbReference>
<evidence type="ECO:0000256" key="5">
    <source>
        <dbReference type="ARBA" id="ARBA00022679"/>
    </source>
</evidence>
<evidence type="ECO:0000256" key="2">
    <source>
        <dbReference type="ARBA" id="ARBA00004997"/>
    </source>
</evidence>
<keyword evidence="7" id="KW-0547">Nucleotide-binding</keyword>
<organism evidence="17 18">
    <name type="scientific">Rhynchospora pubera</name>
    <dbReference type="NCBI Taxonomy" id="906938"/>
    <lineage>
        <taxon>Eukaryota</taxon>
        <taxon>Viridiplantae</taxon>
        <taxon>Streptophyta</taxon>
        <taxon>Embryophyta</taxon>
        <taxon>Tracheophyta</taxon>
        <taxon>Spermatophyta</taxon>
        <taxon>Magnoliopsida</taxon>
        <taxon>Liliopsida</taxon>
        <taxon>Poales</taxon>
        <taxon>Cyperaceae</taxon>
        <taxon>Cyperoideae</taxon>
        <taxon>Rhynchosporeae</taxon>
        <taxon>Rhynchospora</taxon>
    </lineage>
</organism>
<evidence type="ECO:0000313" key="17">
    <source>
        <dbReference type="EMBL" id="KAJ4783137.1"/>
    </source>
</evidence>
<dbReference type="NCBIfam" id="TIGR01064">
    <property type="entry name" value="pyruv_kin"/>
    <property type="match status" value="1"/>
</dbReference>
<evidence type="ECO:0000256" key="10">
    <source>
        <dbReference type="ARBA" id="ARBA00022842"/>
    </source>
</evidence>
<keyword evidence="8 14" id="KW-0418">Kinase</keyword>
<evidence type="ECO:0000256" key="13">
    <source>
        <dbReference type="ARBA" id="ARBA00048152"/>
    </source>
</evidence>
<dbReference type="InterPro" id="IPR015793">
    <property type="entry name" value="Pyrv_Knase_brl"/>
</dbReference>
<evidence type="ECO:0000256" key="11">
    <source>
        <dbReference type="ARBA" id="ARBA00023152"/>
    </source>
</evidence>
<evidence type="ECO:0000256" key="1">
    <source>
        <dbReference type="ARBA" id="ARBA00001958"/>
    </source>
</evidence>
<dbReference type="SUPFAM" id="SSF51621">
    <property type="entry name" value="Phosphoenolpyruvate/pyruvate domain"/>
    <property type="match status" value="1"/>
</dbReference>
<dbReference type="InterPro" id="IPR015813">
    <property type="entry name" value="Pyrv/PenolPyrv_kinase-like_dom"/>
</dbReference>
<comment type="similarity">
    <text evidence="3 14">Belongs to the pyruvate kinase family.</text>
</comment>
<dbReference type="FunFam" id="2.40.33.10:FF:000004">
    <property type="entry name" value="Pyruvate kinase"/>
    <property type="match status" value="1"/>
</dbReference>
<dbReference type="InterPro" id="IPR001697">
    <property type="entry name" value="Pyr_Knase"/>
</dbReference>
<comment type="pathway">
    <text evidence="2 14">Carbohydrate degradation; glycolysis; pyruvate from D-glyceraldehyde 3-phosphate: step 5/5.</text>
</comment>
<dbReference type="Gene3D" id="3.20.20.60">
    <property type="entry name" value="Phosphoenolpyruvate-binding domains"/>
    <property type="match status" value="1"/>
</dbReference>
<dbReference type="PANTHER" id="PTHR11817">
    <property type="entry name" value="PYRUVATE KINASE"/>
    <property type="match status" value="1"/>
</dbReference>
<sequence>MQSFFPALTKIIATLGEKSRSVEVLAASLRAGMSVARFDFSHGEVDYHQATLDNLKEAIMSTNKLCSVMLDTVGPELQVVNKNEQEILLEADATIVLTPVQDKEASASLLPINFHGLAQSVNPGDKIYIGQYLFTGSETTSVWLEVSELRGEEVVCLIKSSGSLKGSLFTLHVSRIRVDLPTLSDSDKDVISKWGVKNKIDFLSLSYTRHAEDVRHAREFLSEVGLSQTQIIAKIENIEGLTHFDEILKEADGIMVSRGNLAMDLPVEKVFLFQKAAIYKCNMAGKPAIVTRVVDSMTNNLRPTRAEATDVANAVLDGCDAILLGAETVRGLYPVEAISMVCKICAEVRAAIKVNAAAIIVFTSTGRTARLIAKYRPTMPVLNVVIPRIISNSIKWTLTGVFEPRQSLLVRGLFPFLPNLTHAADGSRRSNEPVLQAAIDYCKKAGIVKPNDRVAVCQKVGDASVVKILELDA</sequence>
<keyword evidence="6" id="KW-0479">Metal-binding</keyword>
<feature type="domain" description="Pyruvate kinase barrel" evidence="15">
    <location>
        <begin position="9"/>
        <end position="338"/>
    </location>
</feature>